<feature type="domain" description="Phosphatidic acid phosphatase type 2/haloperoxidase" evidence="2">
    <location>
        <begin position="98"/>
        <end position="214"/>
    </location>
</feature>
<evidence type="ECO:0000313" key="4">
    <source>
        <dbReference type="Proteomes" id="UP001223144"/>
    </source>
</evidence>
<comment type="caution">
    <text evidence="3">The sequence shown here is derived from an EMBL/GenBank/DDBJ whole genome shotgun (WGS) entry which is preliminary data.</text>
</comment>
<protein>
    <submittedName>
        <fullName evidence="3">Phosphatase PAP2 family protein</fullName>
    </submittedName>
</protein>
<dbReference type="Gene3D" id="1.20.144.10">
    <property type="entry name" value="Phosphatidic acid phosphatase type 2/haloperoxidase"/>
    <property type="match status" value="2"/>
</dbReference>
<feature type="transmembrane region" description="Helical" evidence="1">
    <location>
        <begin position="74"/>
        <end position="93"/>
    </location>
</feature>
<evidence type="ECO:0000256" key="1">
    <source>
        <dbReference type="SAM" id="Phobius"/>
    </source>
</evidence>
<feature type="transmembrane region" description="Helical" evidence="1">
    <location>
        <begin position="100"/>
        <end position="118"/>
    </location>
</feature>
<evidence type="ECO:0000259" key="2">
    <source>
        <dbReference type="SMART" id="SM00014"/>
    </source>
</evidence>
<dbReference type="RefSeq" id="WP_279927224.1">
    <property type="nucleotide sequence ID" value="NZ_JARWBG010000007.1"/>
</dbReference>
<sequence length="239" mass="25386">MHLLHPEARPVTAATAVRGAYLALCAAAAAALTVLVALDWAPLLSFDRAVAGELHRSAVAEPGFTRLNRVLSDWVWDPWTMRVLTLAASVWLWARRERLLAVWVAAASVLGTGVQHGLKSAVDRERPRWADPVDSADYAAFPSGHAMSAAVACGLLAWLLRREGVRGRPWAWCASAAAVSVAGVGFTRLYLGVHWPSDVVGGWLLGALITGLAIASYAGAGRAVTRLRRMGPSGEDPGP</sequence>
<evidence type="ECO:0000313" key="3">
    <source>
        <dbReference type="EMBL" id="MDH2388949.1"/>
    </source>
</evidence>
<dbReference type="PANTHER" id="PTHR14969:SF13">
    <property type="entry name" value="AT30094P"/>
    <property type="match status" value="1"/>
</dbReference>
<dbReference type="PANTHER" id="PTHR14969">
    <property type="entry name" value="SPHINGOSINE-1-PHOSPHATE PHOSPHOHYDROLASE"/>
    <property type="match status" value="1"/>
</dbReference>
<feature type="transmembrane region" description="Helical" evidence="1">
    <location>
        <begin position="138"/>
        <end position="160"/>
    </location>
</feature>
<keyword evidence="4" id="KW-1185">Reference proteome</keyword>
<dbReference type="Pfam" id="PF01569">
    <property type="entry name" value="PAP2"/>
    <property type="match status" value="1"/>
</dbReference>
<name>A0ABT6HJM2_9ACTN</name>
<dbReference type="InterPro" id="IPR000326">
    <property type="entry name" value="PAP2/HPO"/>
</dbReference>
<feature type="transmembrane region" description="Helical" evidence="1">
    <location>
        <begin position="203"/>
        <end position="220"/>
    </location>
</feature>
<dbReference type="SUPFAM" id="SSF48317">
    <property type="entry name" value="Acid phosphatase/Vanadium-dependent haloperoxidase"/>
    <property type="match status" value="1"/>
</dbReference>
<dbReference type="SMART" id="SM00014">
    <property type="entry name" value="acidPPc"/>
    <property type="match status" value="1"/>
</dbReference>
<reference evidence="3 4" key="1">
    <citation type="submission" date="2023-04" db="EMBL/GenBank/DDBJ databases">
        <title>Streptomyces chengmaiensis sp. nov. isolated from the stem of mangrove plant in Hainan.</title>
        <authorList>
            <person name="Huang X."/>
            <person name="Zhou S."/>
            <person name="Chu X."/>
            <person name="Xie Y."/>
            <person name="Lin Y."/>
        </authorList>
    </citation>
    <scope>NUCLEOTIDE SEQUENCE [LARGE SCALE GENOMIC DNA]</scope>
    <source>
        <strain evidence="3 4">HNM0663</strain>
    </source>
</reference>
<dbReference type="EMBL" id="JARWBG010000007">
    <property type="protein sequence ID" value="MDH2388949.1"/>
    <property type="molecule type" value="Genomic_DNA"/>
</dbReference>
<dbReference type="CDD" id="cd03392">
    <property type="entry name" value="PAP2_like_2"/>
    <property type="match status" value="1"/>
</dbReference>
<proteinExistence type="predicted"/>
<dbReference type="InterPro" id="IPR036938">
    <property type="entry name" value="PAP2/HPO_sf"/>
</dbReference>
<dbReference type="Proteomes" id="UP001223144">
    <property type="component" value="Unassembled WGS sequence"/>
</dbReference>
<feature type="transmembrane region" description="Helical" evidence="1">
    <location>
        <begin position="20"/>
        <end position="38"/>
    </location>
</feature>
<feature type="transmembrane region" description="Helical" evidence="1">
    <location>
        <begin position="172"/>
        <end position="191"/>
    </location>
</feature>
<keyword evidence="1" id="KW-0812">Transmembrane</keyword>
<accession>A0ABT6HJM2</accession>
<organism evidence="3 4">
    <name type="scientific">Streptomyces chengmaiensis</name>
    <dbReference type="NCBI Taxonomy" id="3040919"/>
    <lineage>
        <taxon>Bacteria</taxon>
        <taxon>Bacillati</taxon>
        <taxon>Actinomycetota</taxon>
        <taxon>Actinomycetes</taxon>
        <taxon>Kitasatosporales</taxon>
        <taxon>Streptomycetaceae</taxon>
        <taxon>Streptomyces</taxon>
    </lineage>
</organism>
<keyword evidence="1" id="KW-0472">Membrane</keyword>
<keyword evidence="1" id="KW-1133">Transmembrane helix</keyword>
<gene>
    <name evidence="3" type="ORF">QCN29_09135</name>
</gene>